<dbReference type="EMBL" id="MU274936">
    <property type="protein sequence ID" value="KAI0084945.1"/>
    <property type="molecule type" value="Genomic_DNA"/>
</dbReference>
<reference evidence="1" key="1">
    <citation type="journal article" date="2021" name="Environ. Microbiol.">
        <title>Gene family expansions and transcriptome signatures uncover fungal adaptations to wood decay.</title>
        <authorList>
            <person name="Hage H."/>
            <person name="Miyauchi S."/>
            <person name="Viragh M."/>
            <person name="Drula E."/>
            <person name="Min B."/>
            <person name="Chaduli D."/>
            <person name="Navarro D."/>
            <person name="Favel A."/>
            <person name="Norest M."/>
            <person name="Lesage-Meessen L."/>
            <person name="Balint B."/>
            <person name="Merenyi Z."/>
            <person name="de Eugenio L."/>
            <person name="Morin E."/>
            <person name="Martinez A.T."/>
            <person name="Baldrian P."/>
            <person name="Stursova M."/>
            <person name="Martinez M.J."/>
            <person name="Novotny C."/>
            <person name="Magnuson J.K."/>
            <person name="Spatafora J.W."/>
            <person name="Maurice S."/>
            <person name="Pangilinan J."/>
            <person name="Andreopoulos W."/>
            <person name="LaButti K."/>
            <person name="Hundley H."/>
            <person name="Na H."/>
            <person name="Kuo A."/>
            <person name="Barry K."/>
            <person name="Lipzen A."/>
            <person name="Henrissat B."/>
            <person name="Riley R."/>
            <person name="Ahrendt S."/>
            <person name="Nagy L.G."/>
            <person name="Grigoriev I.V."/>
            <person name="Martin F."/>
            <person name="Rosso M.N."/>
        </authorList>
    </citation>
    <scope>NUCLEOTIDE SEQUENCE</scope>
    <source>
        <strain evidence="1">CBS 384.51</strain>
    </source>
</reference>
<gene>
    <name evidence="1" type="ORF">BDY19DRAFT_968158</name>
</gene>
<evidence type="ECO:0000313" key="2">
    <source>
        <dbReference type="Proteomes" id="UP001055072"/>
    </source>
</evidence>
<dbReference type="Proteomes" id="UP001055072">
    <property type="component" value="Unassembled WGS sequence"/>
</dbReference>
<evidence type="ECO:0000313" key="1">
    <source>
        <dbReference type="EMBL" id="KAI0084945.1"/>
    </source>
</evidence>
<keyword evidence="2" id="KW-1185">Reference proteome</keyword>
<proteinExistence type="predicted"/>
<organism evidence="1 2">
    <name type="scientific">Irpex rosettiformis</name>
    <dbReference type="NCBI Taxonomy" id="378272"/>
    <lineage>
        <taxon>Eukaryota</taxon>
        <taxon>Fungi</taxon>
        <taxon>Dikarya</taxon>
        <taxon>Basidiomycota</taxon>
        <taxon>Agaricomycotina</taxon>
        <taxon>Agaricomycetes</taxon>
        <taxon>Polyporales</taxon>
        <taxon>Irpicaceae</taxon>
        <taxon>Irpex</taxon>
    </lineage>
</organism>
<protein>
    <submittedName>
        <fullName evidence="1">Uncharacterized protein</fullName>
    </submittedName>
</protein>
<name>A0ACB8TSJ2_9APHY</name>
<accession>A0ACB8TSJ2</accession>
<sequence>MTSTMTATRAGSCHGCSPRSHFAPIGGLWRFAYGKPNSFYSHSRSLSAAGTRSQHDKPWKGNMTWPYPSIREVDQRRNHRREVPGDTVSGAQYARLPSVGPSYHRSMGGTPDKHHLLRDQPDFSHHHDSNYSVSQQHTGYAPQHLPQARELLQGTSLLDPTPAYEDRFSFVAQERCGGQSRSSEPDSQRQGQDAQRQGFTIQNPSIPAETINHLDTSPLQDIQGQFDEAREVQDLPLPQVNTGHEDDTMPEERVKRSRRTNAKRPMPISGEIHDSSYMGFASDDDFCFNSNHIVKDPDCAHILPQLVLMYPKPGWEPKPSIDFKVGGKLGVNLQEAHKAYLRDCAHVALEPLDECIRVTDSKARCRLPVMIYLRWPEYDDFRMSVSMSNHRVKIQSAESVRYLAGRIAFVVSNFLQAGLNCIFTFLKHSSSGI</sequence>
<comment type="caution">
    <text evidence="1">The sequence shown here is derived from an EMBL/GenBank/DDBJ whole genome shotgun (WGS) entry which is preliminary data.</text>
</comment>